<keyword evidence="1" id="KW-0732">Signal</keyword>
<dbReference type="AlphaFoldDB" id="A0A0J8JJ66"/>
<proteinExistence type="predicted"/>
<feature type="signal peptide" evidence="1">
    <location>
        <begin position="1"/>
        <end position="22"/>
    </location>
</feature>
<dbReference type="PANTHER" id="PTHR21666">
    <property type="entry name" value="PEPTIDASE-RELATED"/>
    <property type="match status" value="1"/>
</dbReference>
<evidence type="ECO:0000313" key="3">
    <source>
        <dbReference type="EMBL" id="KMT64491.1"/>
    </source>
</evidence>
<dbReference type="SUPFAM" id="SSF51261">
    <property type="entry name" value="Duplicated hybrid motif"/>
    <property type="match status" value="1"/>
</dbReference>
<dbReference type="EMBL" id="LAZL01000024">
    <property type="protein sequence ID" value="KMT64491.1"/>
    <property type="molecule type" value="Genomic_DNA"/>
</dbReference>
<evidence type="ECO:0000259" key="2">
    <source>
        <dbReference type="Pfam" id="PF01551"/>
    </source>
</evidence>
<reference evidence="3 4" key="1">
    <citation type="submission" date="2015-04" db="EMBL/GenBank/DDBJ databases">
        <title>Draft Genome Sequence of the Novel Agar-Digesting Marine Bacterium Q1.</title>
        <authorList>
            <person name="Li Y."/>
            <person name="Li D."/>
            <person name="Chen G."/>
            <person name="Du Z."/>
        </authorList>
    </citation>
    <scope>NUCLEOTIDE SEQUENCE [LARGE SCALE GENOMIC DNA]</scope>
    <source>
        <strain evidence="3 4">Q1</strain>
    </source>
</reference>
<organism evidence="3 4">
    <name type="scientific">Catenovulum maritimum</name>
    <dbReference type="NCBI Taxonomy" id="1513271"/>
    <lineage>
        <taxon>Bacteria</taxon>
        <taxon>Pseudomonadati</taxon>
        <taxon>Pseudomonadota</taxon>
        <taxon>Gammaproteobacteria</taxon>
        <taxon>Alteromonadales</taxon>
        <taxon>Alteromonadaceae</taxon>
        <taxon>Catenovulum</taxon>
    </lineage>
</organism>
<dbReference type="InterPro" id="IPR016047">
    <property type="entry name" value="M23ase_b-sheet_dom"/>
</dbReference>
<dbReference type="Gene3D" id="2.70.70.10">
    <property type="entry name" value="Glucose Permease (Domain IIA)"/>
    <property type="match status" value="1"/>
</dbReference>
<dbReference type="STRING" id="1513271.XM47_14345"/>
<keyword evidence="4" id="KW-1185">Reference proteome</keyword>
<dbReference type="PANTHER" id="PTHR21666:SF268">
    <property type="entry name" value="PEPTIDASE M23 DOMAIN-CONTAINING PROTEIN"/>
    <property type="match status" value="1"/>
</dbReference>
<evidence type="ECO:0000256" key="1">
    <source>
        <dbReference type="SAM" id="SignalP"/>
    </source>
</evidence>
<dbReference type="Proteomes" id="UP000037600">
    <property type="component" value="Unassembled WGS sequence"/>
</dbReference>
<comment type="caution">
    <text evidence="3">The sequence shown here is derived from an EMBL/GenBank/DDBJ whole genome shotgun (WGS) entry which is preliminary data.</text>
</comment>
<sequence length="169" mass="18479">MRRTLLASGASLFLLGFLIPEAKLIPVDAATPNDWNKDSFWYEPWGTSGVHKGIDIFANKGTSVIAPVDMLVLYTGESSKGGKIIVGLGPKWRIHYFAHLDQISANLAFAMLSGSKLGTVGDTGNATGKQAHLHYSILSLVPLPWRIDNSTQGYKKAIYINPIEYFEAQ</sequence>
<dbReference type="InterPro" id="IPR050570">
    <property type="entry name" value="Cell_wall_metabolism_enzyme"/>
</dbReference>
<name>A0A0J8JJ66_9ALTE</name>
<accession>A0A0J8JJ66</accession>
<protein>
    <submittedName>
        <fullName evidence="3">Membrane protein</fullName>
    </submittedName>
</protein>
<dbReference type="GO" id="GO:0004222">
    <property type="term" value="F:metalloendopeptidase activity"/>
    <property type="evidence" value="ECO:0007669"/>
    <property type="project" value="TreeGrafter"/>
</dbReference>
<feature type="chain" id="PRO_5005301226" evidence="1">
    <location>
        <begin position="23"/>
        <end position="169"/>
    </location>
</feature>
<evidence type="ECO:0000313" key="4">
    <source>
        <dbReference type="Proteomes" id="UP000037600"/>
    </source>
</evidence>
<dbReference type="InterPro" id="IPR011055">
    <property type="entry name" value="Dup_hybrid_motif"/>
</dbReference>
<dbReference type="CDD" id="cd12797">
    <property type="entry name" value="M23_peptidase"/>
    <property type="match status" value="1"/>
</dbReference>
<dbReference type="Pfam" id="PF01551">
    <property type="entry name" value="Peptidase_M23"/>
    <property type="match status" value="1"/>
</dbReference>
<feature type="domain" description="M23ase beta-sheet core" evidence="2">
    <location>
        <begin position="50"/>
        <end position="137"/>
    </location>
</feature>
<gene>
    <name evidence="3" type="ORF">XM47_14345</name>
</gene>